<evidence type="ECO:0000259" key="10">
    <source>
        <dbReference type="SMART" id="SM00128"/>
    </source>
</evidence>
<feature type="compositionally biased region" description="Basic and acidic residues" evidence="9">
    <location>
        <begin position="111"/>
        <end position="129"/>
    </location>
</feature>
<feature type="region of interest" description="Disordered" evidence="9">
    <location>
        <begin position="231"/>
        <end position="256"/>
    </location>
</feature>
<dbReference type="Pfam" id="PF23755">
    <property type="entry name" value="Ig-like_IP5PC_F"/>
    <property type="match status" value="1"/>
</dbReference>
<dbReference type="OrthoDB" id="206201at2759"/>
<evidence type="ECO:0000256" key="6">
    <source>
        <dbReference type="ARBA" id="ARBA00022801"/>
    </source>
</evidence>
<dbReference type="Proteomes" id="UP000636800">
    <property type="component" value="Chromosome 10"/>
</dbReference>
<feature type="region of interest" description="Disordered" evidence="9">
    <location>
        <begin position="156"/>
        <end position="215"/>
    </location>
</feature>
<dbReference type="GO" id="GO:0009846">
    <property type="term" value="P:pollen germination"/>
    <property type="evidence" value="ECO:0007669"/>
    <property type="project" value="UniProtKB-ARBA"/>
</dbReference>
<organism evidence="11 12">
    <name type="scientific">Vanilla planifolia</name>
    <name type="common">Vanilla</name>
    <dbReference type="NCBI Taxonomy" id="51239"/>
    <lineage>
        <taxon>Eukaryota</taxon>
        <taxon>Viridiplantae</taxon>
        <taxon>Streptophyta</taxon>
        <taxon>Embryophyta</taxon>
        <taxon>Tracheophyta</taxon>
        <taxon>Spermatophyta</taxon>
        <taxon>Magnoliopsida</taxon>
        <taxon>Liliopsida</taxon>
        <taxon>Asparagales</taxon>
        <taxon>Orchidaceae</taxon>
        <taxon>Vanilloideae</taxon>
        <taxon>Vanilleae</taxon>
        <taxon>Vanilla</taxon>
    </lineage>
</organism>
<evidence type="ECO:0000256" key="1">
    <source>
        <dbReference type="ARBA" id="ARBA00001946"/>
    </source>
</evidence>
<feature type="compositionally biased region" description="Polar residues" evidence="9">
    <location>
        <begin position="159"/>
        <end position="176"/>
    </location>
</feature>
<dbReference type="InterPro" id="IPR036322">
    <property type="entry name" value="WD40_repeat_dom_sf"/>
</dbReference>
<keyword evidence="5" id="KW-0677">Repeat</keyword>
<comment type="cofactor">
    <cofactor evidence="1">
        <name>Mg(2+)</name>
        <dbReference type="ChEBI" id="CHEBI:18420"/>
    </cofactor>
</comment>
<keyword evidence="4" id="KW-0479">Metal-binding</keyword>
<evidence type="ECO:0000256" key="7">
    <source>
        <dbReference type="ARBA" id="ARBA00022842"/>
    </source>
</evidence>
<evidence type="ECO:0000256" key="9">
    <source>
        <dbReference type="SAM" id="MobiDB-lite"/>
    </source>
</evidence>
<dbReference type="EMBL" id="JADCNL010000010">
    <property type="protein sequence ID" value="KAG0464161.1"/>
    <property type="molecule type" value="Genomic_DNA"/>
</dbReference>
<keyword evidence="3" id="KW-1017">Isopeptide bond</keyword>
<evidence type="ECO:0000313" key="12">
    <source>
        <dbReference type="Proteomes" id="UP000636800"/>
    </source>
</evidence>
<comment type="caution">
    <text evidence="11">The sequence shown here is derived from an EMBL/GenBank/DDBJ whole genome shotgun (WGS) entry which is preliminary data.</text>
</comment>
<reference evidence="11 12" key="1">
    <citation type="journal article" date="2020" name="Nat. Food">
        <title>A phased Vanilla planifolia genome enables genetic improvement of flavour and production.</title>
        <authorList>
            <person name="Hasing T."/>
            <person name="Tang H."/>
            <person name="Brym M."/>
            <person name="Khazi F."/>
            <person name="Huang T."/>
            <person name="Chambers A.H."/>
        </authorList>
    </citation>
    <scope>NUCLEOTIDE SEQUENCE [LARGE SCALE GENOMIC DNA]</scope>
    <source>
        <tissue evidence="11">Leaf</tissue>
    </source>
</reference>
<evidence type="ECO:0000256" key="5">
    <source>
        <dbReference type="ARBA" id="ARBA00022737"/>
    </source>
</evidence>
<dbReference type="PANTHER" id="PTHR11200">
    <property type="entry name" value="INOSITOL 5-PHOSPHATASE"/>
    <property type="match status" value="1"/>
</dbReference>
<dbReference type="Gene3D" id="2.130.10.10">
    <property type="entry name" value="YVTN repeat-like/Quinoprotein amine dehydrogenase"/>
    <property type="match status" value="1"/>
</dbReference>
<dbReference type="Gene3D" id="3.60.10.10">
    <property type="entry name" value="Endonuclease/exonuclease/phosphatase"/>
    <property type="match status" value="1"/>
</dbReference>
<comment type="similarity">
    <text evidence="2">Belongs to the inositol polyphosphate 5-phosphatase family.</text>
</comment>
<dbReference type="SMART" id="SM00128">
    <property type="entry name" value="IPPc"/>
    <property type="match status" value="1"/>
</dbReference>
<dbReference type="AlphaFoldDB" id="A0A835Q4T0"/>
<sequence length="1090" mass="119627">MGERERIIVCTSSPRGRPRGVAGRLCGGPSSFLNPTLPFVKACIHHFPPPPIPTSRHSKMEVKNTASGDRRHMDTNARAATEAGGNISGEKLEPTPSCVENSAGGKKLKGSRVDDEGGFLEKQEMKVETFDNASNKSREGEASITRMVAMAVPGAVVSSPHQQNQQRKLKSYSQPLPRSEIPRSRSNLKKKHSLDEDRTASSLDHPGSVSLQSPASSLAVGSIPEFIGSGGGTGIFRPPARAAVHPGRPPPVELRPRPLRETQAGTFLRAIACTTSQLWSAEECGVRFWHSSERAVSMVDADAGGIVPGGGCGRDSWSGHRDGKIRSWRTEQPTTHNGFPSPANRKDGGMGFMEGLSWQAHRGPVLSMVITSYGEIWSGSEGGSIRAWPWQAIEKYLSLSVEERHMAALLVERSCVDLKSLVTVEGECPLSNANVTYLLTDNSRARVWSGGSLSFAIWDARKKELVKVFGTNGQAEGRSDTEDEGKTKACSSSRKEKSHTSSFLQRSRNALMGAADAVRRVAGKGAFGDDNKRTEAVAVSSDGVIWTGYTNGSLVQWDGNGSKLQEIQHHSASVTALCAFASRLWVGYANGTVQGMVSGFPRTFDNALQAELACKEMMYTRFENIKILAGTWNVGQERASPDSLISWLGAAASEVGIVVVGLQEVEMGAGFLAVSAARESLASGFGSPFFIYCLAYQARKNLKQHIGDVDAAAVPCGLGRAIGNKGAVGLRIRIYDRIMCFVNCHFAAHLEAVNRRNADFNHVYRSMFFTRPLIGGCAAIASASNAQMHRWGNANENGRPELSEADMVVFLGDFNYRLYGITYDEARDLVSQRCFDWLREKDQLRAEMRSGKIFQGLREGQITFPPTYKFQRHQPGLSGYDSSEKKRIPAWCDRILYRDSRSISLCDCSLECPIVSSILQYEACMDVTDSDHKPVRCIFSSDIARLDEVIRRKLYGEITVSMRKSDDQSSGIRSKGSFGFPNWLKISPATGIIKPNATTELSIQHENLRTLEDFMVDGPQYQWTEDTLDSEVILILKVTGCRSTESRTHLIHVRRTFKPVFHLMNLTVTSKFPQILDKAFNAPILKVHMP</sequence>
<dbReference type="PANTHER" id="PTHR11200:SF300">
    <property type="entry name" value="TYPE II INOSITOL 1,4,5-TRISPHOSPHATE 5-PHOSPHATASE"/>
    <property type="match status" value="1"/>
</dbReference>
<dbReference type="Pfam" id="PF22669">
    <property type="entry name" value="Exo_endo_phos2"/>
    <property type="match status" value="1"/>
</dbReference>
<evidence type="ECO:0000256" key="3">
    <source>
        <dbReference type="ARBA" id="ARBA00022499"/>
    </source>
</evidence>
<feature type="region of interest" description="Disordered" evidence="9">
    <location>
        <begin position="85"/>
        <end position="141"/>
    </location>
</feature>
<dbReference type="InterPro" id="IPR000300">
    <property type="entry name" value="IPPc"/>
</dbReference>
<evidence type="ECO:0000313" key="11">
    <source>
        <dbReference type="EMBL" id="KAG0464161.1"/>
    </source>
</evidence>
<evidence type="ECO:0000256" key="4">
    <source>
        <dbReference type="ARBA" id="ARBA00022723"/>
    </source>
</evidence>
<keyword evidence="8" id="KW-0832">Ubl conjugation</keyword>
<dbReference type="SUPFAM" id="SSF56219">
    <property type="entry name" value="DNase I-like"/>
    <property type="match status" value="1"/>
</dbReference>
<evidence type="ECO:0000256" key="8">
    <source>
        <dbReference type="ARBA" id="ARBA00022843"/>
    </source>
</evidence>
<dbReference type="SUPFAM" id="SSF50952">
    <property type="entry name" value="Soluble quinoprotein glucose dehydrogenase"/>
    <property type="match status" value="1"/>
</dbReference>
<keyword evidence="7" id="KW-0460">Magnesium</keyword>
<dbReference type="GO" id="GO:0046872">
    <property type="term" value="F:metal ion binding"/>
    <property type="evidence" value="ECO:0007669"/>
    <property type="project" value="UniProtKB-KW"/>
</dbReference>
<dbReference type="InterPro" id="IPR015943">
    <property type="entry name" value="WD40/YVTN_repeat-like_dom_sf"/>
</dbReference>
<protein>
    <recommendedName>
        <fullName evidence="10">Inositol polyphosphate-related phosphatase domain-containing protein</fullName>
    </recommendedName>
</protein>
<dbReference type="InterPro" id="IPR056454">
    <property type="entry name" value="Beta-prop_IP5PC_F"/>
</dbReference>
<feature type="compositionally biased region" description="Basic and acidic residues" evidence="9">
    <location>
        <begin position="477"/>
        <end position="499"/>
    </location>
</feature>
<dbReference type="InterPro" id="IPR046985">
    <property type="entry name" value="IP5"/>
</dbReference>
<dbReference type="SUPFAM" id="SSF50978">
    <property type="entry name" value="WD40 repeat-like"/>
    <property type="match status" value="1"/>
</dbReference>
<dbReference type="FunFam" id="3.60.10.10:FF:000011">
    <property type="entry name" value="Type II inositol polyphosphate 5-phosphatase 15"/>
    <property type="match status" value="1"/>
</dbReference>
<evidence type="ECO:0000256" key="2">
    <source>
        <dbReference type="ARBA" id="ARBA00010768"/>
    </source>
</evidence>
<proteinExistence type="inferred from homology"/>
<name>A0A835Q4T0_VANPL</name>
<keyword evidence="6" id="KW-0378">Hydrolase</keyword>
<dbReference type="InterPro" id="IPR056455">
    <property type="entry name" value="Ig-like_IP5PC_F"/>
</dbReference>
<dbReference type="Pfam" id="PF23754">
    <property type="entry name" value="Beta-prop_IP5PC_F"/>
    <property type="match status" value="2"/>
</dbReference>
<dbReference type="InterPro" id="IPR036691">
    <property type="entry name" value="Endo/exonu/phosph_ase_sf"/>
</dbReference>
<gene>
    <name evidence="11" type="ORF">HPP92_020230</name>
</gene>
<feature type="domain" description="Inositol polyphosphate-related phosphatase" evidence="10">
    <location>
        <begin position="623"/>
        <end position="947"/>
    </location>
</feature>
<keyword evidence="12" id="KW-1185">Reference proteome</keyword>
<feature type="region of interest" description="Disordered" evidence="9">
    <location>
        <begin position="473"/>
        <end position="502"/>
    </location>
</feature>
<dbReference type="InterPro" id="IPR011041">
    <property type="entry name" value="Quinoprot_gluc/sorb_DH_b-prop"/>
</dbReference>
<accession>A0A835Q4T0</accession>
<dbReference type="GO" id="GO:0004439">
    <property type="term" value="F:phosphatidylinositol-4,5-bisphosphate 5-phosphatase activity"/>
    <property type="evidence" value="ECO:0007669"/>
    <property type="project" value="TreeGrafter"/>
</dbReference>
<dbReference type="GO" id="GO:0046856">
    <property type="term" value="P:phosphatidylinositol dephosphorylation"/>
    <property type="evidence" value="ECO:0007669"/>
    <property type="project" value="InterPro"/>
</dbReference>